<organism evidence="1">
    <name type="scientific">marine metagenome</name>
    <dbReference type="NCBI Taxonomy" id="408172"/>
    <lineage>
        <taxon>unclassified sequences</taxon>
        <taxon>metagenomes</taxon>
        <taxon>ecological metagenomes</taxon>
    </lineage>
</organism>
<sequence>KQMYGSTDITHHPEPGSRGITGQVPIVLFQIIILPGATQIHIQAKEVISDVHPIGVVIK</sequence>
<protein>
    <submittedName>
        <fullName evidence="1">Uncharacterized protein</fullName>
    </submittedName>
</protein>
<gene>
    <name evidence="1" type="ORF">METZ01_LOCUS370070</name>
</gene>
<reference evidence="1" key="1">
    <citation type="submission" date="2018-05" db="EMBL/GenBank/DDBJ databases">
        <authorList>
            <person name="Lanie J.A."/>
            <person name="Ng W.-L."/>
            <person name="Kazmierczak K.M."/>
            <person name="Andrzejewski T.M."/>
            <person name="Davidsen T.M."/>
            <person name="Wayne K.J."/>
            <person name="Tettelin H."/>
            <person name="Glass J.I."/>
            <person name="Rusch D."/>
            <person name="Podicherti R."/>
            <person name="Tsui H.-C.T."/>
            <person name="Winkler M.E."/>
        </authorList>
    </citation>
    <scope>NUCLEOTIDE SEQUENCE</scope>
</reference>
<feature type="non-terminal residue" evidence="1">
    <location>
        <position position="1"/>
    </location>
</feature>
<dbReference type="AlphaFoldDB" id="A0A382T574"/>
<dbReference type="EMBL" id="UINC01133971">
    <property type="protein sequence ID" value="SVD17216.1"/>
    <property type="molecule type" value="Genomic_DNA"/>
</dbReference>
<evidence type="ECO:0000313" key="1">
    <source>
        <dbReference type="EMBL" id="SVD17216.1"/>
    </source>
</evidence>
<proteinExistence type="predicted"/>
<accession>A0A382T574</accession>
<name>A0A382T574_9ZZZZ</name>